<dbReference type="AlphaFoldDB" id="A0A5D3CNT8"/>
<proteinExistence type="predicted"/>
<dbReference type="Proteomes" id="UP000321947">
    <property type="component" value="Unassembled WGS sequence"/>
</dbReference>
<feature type="compositionally biased region" description="Polar residues" evidence="1">
    <location>
        <begin position="95"/>
        <end position="107"/>
    </location>
</feature>
<name>A0A5D3CNT8_CUCMM</name>
<gene>
    <name evidence="2" type="ORF">E5676_scaffold299G00100</name>
</gene>
<reference evidence="2 3" key="1">
    <citation type="submission" date="2019-08" db="EMBL/GenBank/DDBJ databases">
        <title>Draft genome sequences of two oriental melons (Cucumis melo L. var makuwa).</title>
        <authorList>
            <person name="Kwon S.-Y."/>
        </authorList>
    </citation>
    <scope>NUCLEOTIDE SEQUENCE [LARGE SCALE GENOMIC DNA]</scope>
    <source>
        <strain evidence="3">cv. Chang Bougi</strain>
        <tissue evidence="2">Leaf</tissue>
    </source>
</reference>
<evidence type="ECO:0000313" key="2">
    <source>
        <dbReference type="EMBL" id="TYK13537.1"/>
    </source>
</evidence>
<protein>
    <submittedName>
        <fullName evidence="2">Uncharacterized protein</fullName>
    </submittedName>
</protein>
<evidence type="ECO:0000313" key="3">
    <source>
        <dbReference type="Proteomes" id="UP000321947"/>
    </source>
</evidence>
<organism evidence="2 3">
    <name type="scientific">Cucumis melo var. makuwa</name>
    <name type="common">Oriental melon</name>
    <dbReference type="NCBI Taxonomy" id="1194695"/>
    <lineage>
        <taxon>Eukaryota</taxon>
        <taxon>Viridiplantae</taxon>
        <taxon>Streptophyta</taxon>
        <taxon>Embryophyta</taxon>
        <taxon>Tracheophyta</taxon>
        <taxon>Spermatophyta</taxon>
        <taxon>Magnoliopsida</taxon>
        <taxon>eudicotyledons</taxon>
        <taxon>Gunneridae</taxon>
        <taxon>Pentapetalae</taxon>
        <taxon>rosids</taxon>
        <taxon>fabids</taxon>
        <taxon>Cucurbitales</taxon>
        <taxon>Cucurbitaceae</taxon>
        <taxon>Benincaseae</taxon>
        <taxon>Cucumis</taxon>
    </lineage>
</organism>
<dbReference type="EMBL" id="SSTD01009863">
    <property type="protein sequence ID" value="TYK13537.1"/>
    <property type="molecule type" value="Genomic_DNA"/>
</dbReference>
<accession>A0A5D3CNT8</accession>
<evidence type="ECO:0000256" key="1">
    <source>
        <dbReference type="SAM" id="MobiDB-lite"/>
    </source>
</evidence>
<feature type="compositionally biased region" description="Polar residues" evidence="1">
    <location>
        <begin position="57"/>
        <end position="81"/>
    </location>
</feature>
<sequence length="134" mass="15280">MEAEVQALEELSKQLFLEIYELRQAKKRNSSRYKDKEELRSKGIKYRWTPEIKPKSTEQINSSRENGQSPPTCLFTGSTEASNKEKDTSAHGLRGSTQKIVKSSIGKTSGRARGRIAKALNQERHAYHLTTKER</sequence>
<comment type="caution">
    <text evidence="2">The sequence shown here is derived from an EMBL/GenBank/DDBJ whole genome shotgun (WGS) entry which is preliminary data.</text>
</comment>
<feature type="region of interest" description="Disordered" evidence="1">
    <location>
        <begin position="50"/>
        <end position="113"/>
    </location>
</feature>